<evidence type="ECO:0000256" key="2">
    <source>
        <dbReference type="ARBA" id="ARBA00022989"/>
    </source>
</evidence>
<dbReference type="AlphaFoldDB" id="A0A8J5CS77"/>
<dbReference type="GO" id="GO:0016020">
    <property type="term" value="C:membrane"/>
    <property type="evidence" value="ECO:0007669"/>
    <property type="project" value="UniProtKB-SubCell"/>
</dbReference>
<keyword evidence="4" id="KW-0813">Transport</keyword>
<keyword evidence="3 4" id="KW-0472">Membrane</keyword>
<dbReference type="GO" id="GO:0005375">
    <property type="term" value="F:copper ion transmembrane transporter activity"/>
    <property type="evidence" value="ECO:0007669"/>
    <property type="project" value="UniProtKB-UniRule"/>
</dbReference>
<accession>A0A8J5CS77</accession>
<keyword evidence="1 4" id="KW-0812">Transmembrane</keyword>
<dbReference type="EMBL" id="JACEEZ010016921">
    <property type="protein sequence ID" value="KAG0717902.1"/>
    <property type="molecule type" value="Genomic_DNA"/>
</dbReference>
<dbReference type="PANTHER" id="PTHR12483:SF115">
    <property type="entry name" value="COPPER TRANSPORT PROTEIN"/>
    <property type="match status" value="1"/>
</dbReference>
<feature type="region of interest" description="Disordered" evidence="5">
    <location>
        <begin position="1"/>
        <end position="37"/>
    </location>
</feature>
<evidence type="ECO:0000256" key="5">
    <source>
        <dbReference type="SAM" id="MobiDB-lite"/>
    </source>
</evidence>
<dbReference type="Pfam" id="PF04145">
    <property type="entry name" value="Ctr"/>
    <property type="match status" value="1"/>
</dbReference>
<feature type="transmembrane region" description="Helical" evidence="4">
    <location>
        <begin position="223"/>
        <end position="242"/>
    </location>
</feature>
<sequence length="257" mass="28851">MDHSGHGAMDHSKMDHSKMGHEHMDHSNMDHSSMDHGDHSGHNMTLDVMNTTMKAVIEALQTDKVMDHSGKGARAMDHSGHGDMDHAHMDHQAKMDMGGDDMGGHDMGGHDMGGMSMSFHLGYTEVILFEWWSINSIGGLIGSMVGIFLLAMLYEGLKYWREHLFRKSLAAMQYCAKLEKGDMNEQDKPSQMNMLSLDHGVQTLLHVVQMVVSYFLMLIFMTYNGWLCIATVLGAAFGYFLFGWRKSVVVDITEHCH</sequence>
<dbReference type="InterPro" id="IPR007274">
    <property type="entry name" value="Cop_transporter"/>
</dbReference>
<dbReference type="PANTHER" id="PTHR12483">
    <property type="entry name" value="SOLUTE CARRIER FAMILY 31 COPPER TRANSPORTERS"/>
    <property type="match status" value="1"/>
</dbReference>
<evidence type="ECO:0000256" key="3">
    <source>
        <dbReference type="ARBA" id="ARBA00023136"/>
    </source>
</evidence>
<feature type="transmembrane region" description="Helical" evidence="4">
    <location>
        <begin position="137"/>
        <end position="157"/>
    </location>
</feature>
<keyword evidence="7" id="KW-1185">Reference proteome</keyword>
<comment type="caution">
    <text evidence="6">The sequence shown here is derived from an EMBL/GenBank/DDBJ whole genome shotgun (WGS) entry which is preliminary data.</text>
</comment>
<organism evidence="6 7">
    <name type="scientific">Chionoecetes opilio</name>
    <name type="common">Atlantic snow crab</name>
    <name type="synonym">Cancer opilio</name>
    <dbReference type="NCBI Taxonomy" id="41210"/>
    <lineage>
        <taxon>Eukaryota</taxon>
        <taxon>Metazoa</taxon>
        <taxon>Ecdysozoa</taxon>
        <taxon>Arthropoda</taxon>
        <taxon>Crustacea</taxon>
        <taxon>Multicrustacea</taxon>
        <taxon>Malacostraca</taxon>
        <taxon>Eumalacostraca</taxon>
        <taxon>Eucarida</taxon>
        <taxon>Decapoda</taxon>
        <taxon>Pleocyemata</taxon>
        <taxon>Brachyura</taxon>
        <taxon>Eubrachyura</taxon>
        <taxon>Majoidea</taxon>
        <taxon>Majidae</taxon>
        <taxon>Chionoecetes</taxon>
    </lineage>
</organism>
<reference evidence="6" key="1">
    <citation type="submission" date="2020-07" db="EMBL/GenBank/DDBJ databases">
        <title>The High-quality genome of the commercially important snow crab, Chionoecetes opilio.</title>
        <authorList>
            <person name="Jeong J.-H."/>
            <person name="Ryu S."/>
        </authorList>
    </citation>
    <scope>NUCLEOTIDE SEQUENCE</scope>
    <source>
        <strain evidence="6">MADBK_172401_WGS</strain>
        <tissue evidence="6">Digestive gland</tissue>
    </source>
</reference>
<proteinExistence type="inferred from homology"/>
<evidence type="ECO:0000313" key="7">
    <source>
        <dbReference type="Proteomes" id="UP000770661"/>
    </source>
</evidence>
<keyword evidence="4" id="KW-0187">Copper transport</keyword>
<dbReference type="OrthoDB" id="161814at2759"/>
<keyword evidence="4" id="KW-0406">Ion transport</keyword>
<keyword evidence="2 4" id="KW-1133">Transmembrane helix</keyword>
<comment type="similarity">
    <text evidence="4">Belongs to the copper transporter (Ctr) (TC 1.A.56) family. SLC31A subfamily.</text>
</comment>
<evidence type="ECO:0000256" key="1">
    <source>
        <dbReference type="ARBA" id="ARBA00022692"/>
    </source>
</evidence>
<keyword evidence="4" id="KW-0186">Copper</keyword>
<comment type="subcellular location">
    <subcellularLocation>
        <location evidence="4">Membrane</location>
        <topology evidence="4">Multi-pass membrane protein</topology>
    </subcellularLocation>
</comment>
<protein>
    <recommendedName>
        <fullName evidence="4">Copper transport protein</fullName>
    </recommendedName>
</protein>
<evidence type="ECO:0000256" key="4">
    <source>
        <dbReference type="RuleBase" id="RU367022"/>
    </source>
</evidence>
<dbReference type="Proteomes" id="UP000770661">
    <property type="component" value="Unassembled WGS sequence"/>
</dbReference>
<name>A0A8J5CS77_CHIOP</name>
<evidence type="ECO:0000313" key="6">
    <source>
        <dbReference type="EMBL" id="KAG0717902.1"/>
    </source>
</evidence>
<gene>
    <name evidence="6" type="primary">SLC31A1_2</name>
    <name evidence="6" type="ORF">GWK47_053519</name>
</gene>